<accession>A0ABP1RSG4</accession>
<feature type="region of interest" description="Disordered" evidence="1">
    <location>
        <begin position="1"/>
        <end position="25"/>
    </location>
</feature>
<keyword evidence="3" id="KW-1185">Reference proteome</keyword>
<dbReference type="EMBL" id="CAXLJM020000104">
    <property type="protein sequence ID" value="CAL8134498.1"/>
    <property type="molecule type" value="Genomic_DNA"/>
</dbReference>
<evidence type="ECO:0000313" key="2">
    <source>
        <dbReference type="EMBL" id="CAL8134498.1"/>
    </source>
</evidence>
<protein>
    <submittedName>
        <fullName evidence="2">Uncharacterized protein</fullName>
    </submittedName>
</protein>
<organism evidence="2 3">
    <name type="scientific">Orchesella dallaii</name>
    <dbReference type="NCBI Taxonomy" id="48710"/>
    <lineage>
        <taxon>Eukaryota</taxon>
        <taxon>Metazoa</taxon>
        <taxon>Ecdysozoa</taxon>
        <taxon>Arthropoda</taxon>
        <taxon>Hexapoda</taxon>
        <taxon>Collembola</taxon>
        <taxon>Entomobryomorpha</taxon>
        <taxon>Entomobryoidea</taxon>
        <taxon>Orchesellidae</taxon>
        <taxon>Orchesellinae</taxon>
        <taxon>Orchesella</taxon>
    </lineage>
</organism>
<proteinExistence type="predicted"/>
<evidence type="ECO:0000256" key="1">
    <source>
        <dbReference type="SAM" id="MobiDB-lite"/>
    </source>
</evidence>
<name>A0ABP1RSG4_9HEXA</name>
<gene>
    <name evidence="2" type="ORF">ODALV1_LOCUS25556</name>
</gene>
<feature type="compositionally biased region" description="Acidic residues" evidence="1">
    <location>
        <begin position="1"/>
        <end position="18"/>
    </location>
</feature>
<sequence>MLEEQESDLSDIETESQDVLERSNMDEIFDNYVPVSDYDDRGISFEQVDLTENPQEVPVRDNTHQAIPLSQTSIMSYIFPNGSVEQVLNL</sequence>
<comment type="caution">
    <text evidence="2">The sequence shown here is derived from an EMBL/GenBank/DDBJ whole genome shotgun (WGS) entry which is preliminary data.</text>
</comment>
<dbReference type="Proteomes" id="UP001642540">
    <property type="component" value="Unassembled WGS sequence"/>
</dbReference>
<reference evidence="2 3" key="1">
    <citation type="submission" date="2024-08" db="EMBL/GenBank/DDBJ databases">
        <authorList>
            <person name="Cucini C."/>
            <person name="Frati F."/>
        </authorList>
    </citation>
    <scope>NUCLEOTIDE SEQUENCE [LARGE SCALE GENOMIC DNA]</scope>
</reference>
<evidence type="ECO:0000313" key="3">
    <source>
        <dbReference type="Proteomes" id="UP001642540"/>
    </source>
</evidence>